<evidence type="ECO:0000313" key="2">
    <source>
        <dbReference type="Proteomes" id="UP000249045"/>
    </source>
</evidence>
<dbReference type="Proteomes" id="UP000249045">
    <property type="component" value="Unassembled WGS sequence"/>
</dbReference>
<reference evidence="1 2" key="1">
    <citation type="submission" date="2018-03" db="EMBL/GenBank/DDBJ databases">
        <title>Defining the species Micromonospora saelicesensis and Micromonospora noduli under the framework of genomics.</title>
        <authorList>
            <person name="Riesco R."/>
            <person name="Trujillo M.E."/>
        </authorList>
    </citation>
    <scope>NUCLEOTIDE SEQUENCE [LARGE SCALE GENOMIC DNA]</scope>
    <source>
        <strain evidence="1 2">MED15</strain>
    </source>
</reference>
<sequence>MNGRIKGQFLSGLANRLECLCRDKRPYAFDQSLRGCLLDREFLHFGGKIGQGTDYVDLNLPVLGGPQRRGLAMLRPQGLFQLRNPVRQSNSSALSRLGTLISCRCGRRGPLGGVT</sequence>
<evidence type="ECO:0000313" key="1">
    <source>
        <dbReference type="EMBL" id="RAO24669.1"/>
    </source>
</evidence>
<keyword evidence="2" id="KW-1185">Reference proteome</keyword>
<organism evidence="1 2">
    <name type="scientific">Micromonospora noduli</name>
    <dbReference type="NCBI Taxonomy" id="709876"/>
    <lineage>
        <taxon>Bacteria</taxon>
        <taxon>Bacillati</taxon>
        <taxon>Actinomycetota</taxon>
        <taxon>Actinomycetes</taxon>
        <taxon>Micromonosporales</taxon>
        <taxon>Micromonosporaceae</taxon>
        <taxon>Micromonospora</taxon>
    </lineage>
</organism>
<gene>
    <name evidence="1" type="ORF">MED15_00427</name>
</gene>
<dbReference type="EMBL" id="PYAC01000001">
    <property type="protein sequence ID" value="RAO24669.1"/>
    <property type="molecule type" value="Genomic_DNA"/>
</dbReference>
<accession>A0ABX9D8Q0</accession>
<protein>
    <submittedName>
        <fullName evidence="1">Uncharacterized protein</fullName>
    </submittedName>
</protein>
<comment type="caution">
    <text evidence="1">The sequence shown here is derived from an EMBL/GenBank/DDBJ whole genome shotgun (WGS) entry which is preliminary data.</text>
</comment>
<name>A0ABX9D8Q0_9ACTN</name>
<proteinExistence type="predicted"/>